<dbReference type="PANTHER" id="PTHR30619:SF1">
    <property type="entry name" value="RECOMBINATION PROTEIN 2"/>
    <property type="match status" value="1"/>
</dbReference>
<evidence type="ECO:0000313" key="3">
    <source>
        <dbReference type="Proteomes" id="UP000030753"/>
    </source>
</evidence>
<evidence type="ECO:0008006" key="4">
    <source>
        <dbReference type="Google" id="ProtNLM"/>
    </source>
</evidence>
<dbReference type="PANTHER" id="PTHR30619">
    <property type="entry name" value="DNA INTERNALIZATION/COMPETENCE PROTEIN COMEC/REC2"/>
    <property type="match status" value="1"/>
</dbReference>
<dbReference type="SUPFAM" id="SSF56281">
    <property type="entry name" value="Metallo-hydrolase/oxidoreductase"/>
    <property type="match status" value="1"/>
</dbReference>
<feature type="region of interest" description="Disordered" evidence="1">
    <location>
        <begin position="667"/>
        <end position="765"/>
    </location>
</feature>
<feature type="region of interest" description="Disordered" evidence="1">
    <location>
        <begin position="313"/>
        <end position="333"/>
    </location>
</feature>
<feature type="compositionally biased region" description="Basic and acidic residues" evidence="1">
    <location>
        <begin position="679"/>
        <end position="691"/>
    </location>
</feature>
<dbReference type="InterPro" id="IPR036866">
    <property type="entry name" value="RibonucZ/Hydroxyglut_hydro"/>
</dbReference>
<organism evidence="2 3">
    <name type="scientific">Fusarium oxysporum NRRL 32931</name>
    <dbReference type="NCBI Taxonomy" id="660029"/>
    <lineage>
        <taxon>Eukaryota</taxon>
        <taxon>Fungi</taxon>
        <taxon>Dikarya</taxon>
        <taxon>Ascomycota</taxon>
        <taxon>Pezizomycotina</taxon>
        <taxon>Sordariomycetes</taxon>
        <taxon>Hypocreomycetidae</taxon>
        <taxon>Hypocreales</taxon>
        <taxon>Nectriaceae</taxon>
        <taxon>Fusarium</taxon>
        <taxon>Fusarium oxysporum species complex</taxon>
    </lineage>
</organism>
<dbReference type="EMBL" id="JH717843">
    <property type="protein sequence ID" value="EWY89841.1"/>
    <property type="molecule type" value="Genomic_DNA"/>
</dbReference>
<feature type="compositionally biased region" description="Basic residues" evidence="1">
    <location>
        <begin position="727"/>
        <end position="740"/>
    </location>
</feature>
<evidence type="ECO:0000256" key="1">
    <source>
        <dbReference type="SAM" id="MobiDB-lite"/>
    </source>
</evidence>
<sequence length="2502" mass="276760">MEGINGQENAGDIEGSTGGTIDYQKHRYVKIHVCQASYGDCLAMEFDNQAATPGSLGLRFEESVKENKGITAITPGKKKPKGSTKIQKDKDKAQPQPKMHKLVLDDTVTAQREKDASRKVILIDGGPANYGIQGTRMKPLTPLANMYAMLNSLLPPGSPNALDTLVITHDDADHITGIHQLMISMIAQSGAGSGNGEFRFHNGVEALKAKQSPFRNIWYNSPTLLFKNPDAKGWFDTDLETMKAKWKEAAANIPGINEDFGGTIVTGPGENRTAGKATRAHLTFDFLSPNSQQLATLGMMYMKVKKVKGTDGIDEEVDDDTEEVKQESQTEKVEDLPKLAENIQGVEWGKRSLPNAAGRRPVSQSKAVAKAVKLTPRNLKLIAGCIDGPSKDTSAKNQSSLVFTVKDDLQTFSAVFTGDGNAVSSFLPIWTGKPLEYDVLKIMHHGSRHNNCWGKKAVFDRIQKVSGFRADLAITDDSDIWKTKVPDKCKTEGQDEISSSTTEGHRNPHLSTLAGIITRAIVINEGEPINIYLTSQSLQVQVLGFVTIYGPDLADAVIDEDTIITEKLLSAVMLKPPKNDGKPELYWDDGGERYRIWQLRAEIEPKYGTIMFKPKEEDTKIEPKPFEPKDEDPMLNPCWQRVALTSRFWLTYHETYFSTTPQKVIGRPAATGSEESDHDEVKQKRGRESLKPSRGNKPRRSSNRGKRRHSNKRDRGQRTVGRERSPTKKKGRSTSRRGRRGGISSMEPDADESGVMSNTAEPETTDMKDLQFSTAWSLAVGPHGLSPATFARFDIRISELIYNTISIQQGSEIKTLIGTDAFLHYLSLRGWLLPDQLTALKVAHMRENQITLGGIMSLVFDKFLKISFFSLLPIRLDNKSLFSSTPTFWPLSGGLKAAVLSTPKQRALAHDFSDVKSLSFTVKPPVPYQRWDMQYRLPSGQMAMWQVKIVSELGFFIYRPFERHFRYVYGSFLGKLSNGDGSNVIIDFIWFPDKDTGLDYHVRFADNNFVADGNVMTVGDLFSIIPPCLSTVNTLAAAILLPGKDTSIAFGDLVKLQDGGFVVSKISPIIADVTLNRIFGTISFDKNQEFKPFGDMITIRPPTIGLQLENLFSTVPMRVFVRIEETLDIRGFPVPVVFETRRSRGGDQTVYQLSYIASSPEQSLTPARLLDWLGIPVTDLSDIPGLQKLLNRLHILSFGLGWFGGHFSKSRTESFSANPNFIELAIQLDRLELVPEYLAVNNAFLELRLDRSASEFNTSFTSHARLTIGDCEVQFLISYGKRPEWESVYAYDGIRGHFRLALSTEDTGVLSLSSILGHFMPNIQCLPPALSKVLTRTGISKFRLGVDKDDNGKNKIAMIDLEVIMEEDDMEIFEGLSISNPTLKLRIDYPNDKDSRKISASINARAEIGDQKLTATLWVDAQEDTLIDMSIVPTNESIAMEEVIMFFIRKMSETFTLNMPSDFSFMRGIDAGPMHVSFRKTAETGYRLNSLFLQVEVNRDFELWDSPRVAFSDAKFLANYIRGSGVHVAFGVSLAIGSYEFSGSLTYDRSSNEQGSVQEHPDNVKPVTQDKDNVVALGRDKSTAYTAEVEFRGEIGLHNMLSKLTGSSFTEILQQTGLEALSKYTDIKIHSVGLILTRSPLSWTFSITADLEWLAFTKVSLTASHEASWAFDLQLQCKDGPLRILPDSWARTVARYVEFGDTSIYLFYGPIRNTLRGSQLTLSNKSRTLLGINGGVAISTSLNFGSDLKILREWLSVDGLQISGAAGAGFFTLGVRVGQLSLMNDAFKLTGGFLLSYINEQLWIGLEGDFEFNIPAITRSTIAGTVAAGVNLTSGRLSLKYNSPNALRDIGGIKGFDLDAFALEIELAPEAELMPTTVGVEGGVRIEGLDNIYGHLAVNFVAQNPLNCYVEGRIENLNLTGLLAKFAAAIDLPSELQSFLQKNGVNFQFLAIQLIPKDMIGMTDQVLKRRIHFEGALSIVIDGKPIWAGFVLLGIKDSTFTAISLMEPIQLIDPEVFSLQRSLKGVSAAAYNLQLPQVDPGYLTTRMLNEGPVLKIASEGPDPVLISARLRFLGTEHDLYASVNGDSFIADFHSKSSVGTLDFSINCFFKSAISITASATLDLGEHTLTLATTLKKMDGALGQGFFKKASSNITSVGFSGTLKIGVAWVSGQNPLLVSLTGKAQAFDKNWDIGEIGMKITEHDLRNLEVFSKQLWEYIKTTFTDLVTSWIHNAGTEVSAAIKFLQNNWEVANQELVRLVSDIKGLPTTDIIDPVIRELDMVYKEAFNLYKDLGIDDFMGVRNLSFIYGTNPPPDRRPSWEPSVPPLDHIFKFPTPSKPDDVIQPVISRDDVIAGFPGVDVPPQKPVPSPVPAPKPAEPVELPDDIGFPFSAEPDFTSLLETEPEDGKAATPHSSARAPEDIVVARVPAWYMTEIERYVSYPTTAIASDSIDDTIAHILIFNREEVVAATKTLRNIGLSDSEIQQAYKREFGRDMPQEMIKAN</sequence>
<name>W9IBF8_FUSOX</name>
<feature type="compositionally biased region" description="Acidic residues" evidence="1">
    <location>
        <begin position="313"/>
        <end position="322"/>
    </location>
</feature>
<dbReference type="Gene3D" id="3.60.15.10">
    <property type="entry name" value="Ribonuclease Z/Hydroxyacylglutathione hydrolase-like"/>
    <property type="match status" value="1"/>
</dbReference>
<feature type="compositionally biased region" description="Basic residues" evidence="1">
    <location>
        <begin position="694"/>
        <end position="712"/>
    </location>
</feature>
<feature type="compositionally biased region" description="Basic and acidic residues" evidence="1">
    <location>
        <begin position="713"/>
        <end position="726"/>
    </location>
</feature>
<proteinExistence type="predicted"/>
<feature type="region of interest" description="Disordered" evidence="1">
    <location>
        <begin position="69"/>
        <end position="98"/>
    </location>
</feature>
<gene>
    <name evidence="2" type="ORF">FOYG_07492</name>
</gene>
<evidence type="ECO:0000313" key="2">
    <source>
        <dbReference type="EMBL" id="EWY89841.1"/>
    </source>
</evidence>
<feature type="compositionally biased region" description="Basic and acidic residues" evidence="1">
    <location>
        <begin position="323"/>
        <end position="333"/>
    </location>
</feature>
<dbReference type="InterPro" id="IPR052159">
    <property type="entry name" value="Competence_DNA_uptake"/>
</dbReference>
<dbReference type="OrthoDB" id="3065987at2759"/>
<accession>W9IBF8</accession>
<reference evidence="2 3" key="1">
    <citation type="submission" date="2011-06" db="EMBL/GenBank/DDBJ databases">
        <title>The Genome Sequence of Fusarium oxysporum FOSC 3-a.</title>
        <authorList>
            <consortium name="The Broad Institute Genome Sequencing Platform"/>
            <person name="Ma L.-J."/>
            <person name="Gale L.R."/>
            <person name="Schwartz D.C."/>
            <person name="Zhou S."/>
            <person name="Corby-Kistler H."/>
            <person name="Young S.K."/>
            <person name="Zeng Q."/>
            <person name="Gargeya S."/>
            <person name="Fitzgerald M."/>
            <person name="Haas B."/>
            <person name="Abouelleil A."/>
            <person name="Alvarado L."/>
            <person name="Arachchi H.M."/>
            <person name="Berlin A."/>
            <person name="Brown A."/>
            <person name="Chapman S.B."/>
            <person name="Chen Z."/>
            <person name="Dunbar C."/>
            <person name="Freedman E."/>
            <person name="Gearin G."/>
            <person name="Gellesch M."/>
            <person name="Goldberg J."/>
            <person name="Griggs A."/>
            <person name="Gujja S."/>
            <person name="Heiman D."/>
            <person name="Howarth C."/>
            <person name="Larson L."/>
            <person name="Lui A."/>
            <person name="MacDonald P.J.P."/>
            <person name="Mehta T."/>
            <person name="Montmayeur A."/>
            <person name="Murphy C."/>
            <person name="Neiman D."/>
            <person name="Pearson M."/>
            <person name="Priest M."/>
            <person name="Roberts A."/>
            <person name="Saif S."/>
            <person name="Shea T."/>
            <person name="Shenoy N."/>
            <person name="Sisk P."/>
            <person name="Stolte C."/>
            <person name="Sykes S."/>
            <person name="Wortman J."/>
            <person name="Nusbaum C."/>
            <person name="Birren B."/>
        </authorList>
    </citation>
    <scope>NUCLEOTIDE SEQUENCE [LARGE SCALE GENOMIC DNA]</scope>
    <source>
        <strain evidence="3">FOSC 3-a</strain>
    </source>
</reference>
<dbReference type="Proteomes" id="UP000030753">
    <property type="component" value="Unassembled WGS sequence"/>
</dbReference>
<protein>
    <recommendedName>
        <fullName evidence="4">Metallo-beta-lactamase domain-containing protein</fullName>
    </recommendedName>
</protein>
<dbReference type="HOGENOM" id="CLU_227917_0_0_1"/>